<keyword evidence="9" id="KW-0493">Microtubule</keyword>
<evidence type="ECO:0000256" key="4">
    <source>
        <dbReference type="ARBA" id="ARBA00010731"/>
    </source>
</evidence>
<evidence type="ECO:0000256" key="11">
    <source>
        <dbReference type="ARBA" id="ARBA00022838"/>
    </source>
</evidence>
<keyword evidence="8" id="KW-0132">Cell division</keyword>
<reference evidence="18 19" key="1">
    <citation type="submission" date="2016-04" db="EMBL/GenBank/DDBJ databases">
        <title>Genome analyses suggest a sexual origin of heterokaryosis in a supposedly ancient asexual fungus.</title>
        <authorList>
            <person name="Ropars J."/>
            <person name="Sedzielewska K."/>
            <person name="Noel J."/>
            <person name="Charron P."/>
            <person name="Farinelli L."/>
            <person name="Marton T."/>
            <person name="Kruger M."/>
            <person name="Pelin A."/>
            <person name="Brachmann A."/>
            <person name="Corradi N."/>
        </authorList>
    </citation>
    <scope>NUCLEOTIDE SEQUENCE [LARGE SCALE GENOMIC DNA]</scope>
    <source>
        <strain evidence="18 19">A5</strain>
    </source>
</reference>
<dbReference type="EMBL" id="LLXJ01001762">
    <property type="protein sequence ID" value="PKC00867.1"/>
    <property type="molecule type" value="Genomic_DNA"/>
</dbReference>
<evidence type="ECO:0000256" key="15">
    <source>
        <dbReference type="ARBA" id="ARBA00023328"/>
    </source>
</evidence>
<keyword evidence="12" id="KW-0206">Cytoskeleton</keyword>
<evidence type="ECO:0000256" key="2">
    <source>
        <dbReference type="ARBA" id="ARBA00004186"/>
    </source>
</evidence>
<keyword evidence="6" id="KW-0158">Chromosome</keyword>
<evidence type="ECO:0000256" key="6">
    <source>
        <dbReference type="ARBA" id="ARBA00022454"/>
    </source>
</evidence>
<accession>A0A2N0P240</accession>
<keyword evidence="14" id="KW-0131">Cell cycle</keyword>
<gene>
    <name evidence="18" type="ORF">RhiirA5_457941</name>
</gene>
<evidence type="ECO:0000256" key="14">
    <source>
        <dbReference type="ARBA" id="ARBA00023306"/>
    </source>
</evidence>
<keyword evidence="7" id="KW-0963">Cytoplasm</keyword>
<evidence type="ECO:0000256" key="9">
    <source>
        <dbReference type="ARBA" id="ARBA00022701"/>
    </source>
</evidence>
<evidence type="ECO:0000256" key="12">
    <source>
        <dbReference type="ARBA" id="ARBA00023212"/>
    </source>
</evidence>
<keyword evidence="17" id="KW-1133">Transmembrane helix</keyword>
<keyword evidence="11" id="KW-0995">Kinetochore</keyword>
<feature type="region of interest" description="Disordered" evidence="16">
    <location>
        <begin position="399"/>
        <end position="425"/>
    </location>
</feature>
<dbReference type="GO" id="GO:0008608">
    <property type="term" value="P:attachment of spindle microtubules to kinetochore"/>
    <property type="evidence" value="ECO:0007669"/>
    <property type="project" value="InterPro"/>
</dbReference>
<dbReference type="VEuPathDB" id="FungiDB:FUN_004467"/>
<keyword evidence="17" id="KW-0472">Membrane</keyword>
<evidence type="ECO:0000256" key="8">
    <source>
        <dbReference type="ARBA" id="ARBA00022618"/>
    </source>
</evidence>
<comment type="caution">
    <text evidence="18">The sequence shown here is derived from an EMBL/GenBank/DDBJ whole genome shotgun (WGS) entry which is preliminary data.</text>
</comment>
<dbReference type="GO" id="GO:0005874">
    <property type="term" value="C:microtubule"/>
    <property type="evidence" value="ECO:0007669"/>
    <property type="project" value="UniProtKB-KW"/>
</dbReference>
<evidence type="ECO:0000256" key="3">
    <source>
        <dbReference type="ARBA" id="ARBA00004629"/>
    </source>
</evidence>
<dbReference type="AlphaFoldDB" id="A0A2N0P240"/>
<evidence type="ECO:0000256" key="10">
    <source>
        <dbReference type="ARBA" id="ARBA00022776"/>
    </source>
</evidence>
<evidence type="ECO:0000256" key="17">
    <source>
        <dbReference type="SAM" id="Phobius"/>
    </source>
</evidence>
<sequence>MVAIDHCLSTYDKSESKKAFIMKSHSFALIISIFFSFIPPTSLTEVNDLTARLEKLEQNITLTLQEVDHNFSACQYKVTTKVLPQITRFACVSEDIWENSKLWWSFFESLDLTTNDTFSATSSEDYINLKKRLIINETSSLKSETSKATATNSMLNNLPKHVSESLNPNSTANDTISALDYIDLKKNFDINGTSSLKSGTSEAAATNSILNNPSKYNSLTSTPLQEPQYAHKMLQSPSWGSKKIEIKKSSNESTLTSDSIVLPSMDSDYDFAGISPPVTIQFSVAPSKLLKTPAKEAAKLIMDELVSCLSPDITTPSNSNKDGFTISSLLSDINRRYQVYSPGYKMDRVHVDYVGEKLTAKKNDTYYQVKSTSLAQSNPLGTFAAGGSMQQLFTSECIDDDESEDDTMNSPCPAGPVVKSESIVE</sequence>
<keyword evidence="10" id="KW-0498">Mitosis</keyword>
<evidence type="ECO:0000256" key="5">
    <source>
        <dbReference type="ARBA" id="ARBA00014520"/>
    </source>
</evidence>
<proteinExistence type="inferred from homology"/>
<keyword evidence="15" id="KW-0137">Centromere</keyword>
<name>A0A2N0P240_9GLOM</name>
<dbReference type="VEuPathDB" id="FungiDB:RhiirA1_426214"/>
<evidence type="ECO:0000256" key="13">
    <source>
        <dbReference type="ARBA" id="ARBA00023242"/>
    </source>
</evidence>
<dbReference type="PANTHER" id="PTHR28200">
    <property type="entry name" value="DASH COMPLEX SUBUNIT ASK1"/>
    <property type="match status" value="1"/>
</dbReference>
<dbReference type="GO" id="GO:0042729">
    <property type="term" value="C:DASH complex"/>
    <property type="evidence" value="ECO:0007669"/>
    <property type="project" value="InterPro"/>
</dbReference>
<evidence type="ECO:0000313" key="19">
    <source>
        <dbReference type="Proteomes" id="UP000232722"/>
    </source>
</evidence>
<keyword evidence="17" id="KW-0812">Transmembrane</keyword>
<dbReference type="GO" id="GO:0072686">
    <property type="term" value="C:mitotic spindle"/>
    <property type="evidence" value="ECO:0007669"/>
    <property type="project" value="InterPro"/>
</dbReference>
<protein>
    <recommendedName>
        <fullName evidence="5">DASH complex subunit ASK1</fullName>
    </recommendedName>
</protein>
<dbReference type="Proteomes" id="UP000232722">
    <property type="component" value="Unassembled WGS sequence"/>
</dbReference>
<dbReference type="GO" id="GO:0051301">
    <property type="term" value="P:cell division"/>
    <property type="evidence" value="ECO:0007669"/>
    <property type="project" value="UniProtKB-KW"/>
</dbReference>
<evidence type="ECO:0000256" key="1">
    <source>
        <dbReference type="ARBA" id="ARBA00004123"/>
    </source>
</evidence>
<dbReference type="Pfam" id="PF08655">
    <property type="entry name" value="DASH_Ask1"/>
    <property type="match status" value="1"/>
</dbReference>
<evidence type="ECO:0000256" key="16">
    <source>
        <dbReference type="SAM" id="MobiDB-lite"/>
    </source>
</evidence>
<evidence type="ECO:0000313" key="18">
    <source>
        <dbReference type="EMBL" id="PKC00867.1"/>
    </source>
</evidence>
<dbReference type="InterPro" id="IPR013964">
    <property type="entry name" value="DASH_Ask1"/>
</dbReference>
<organism evidence="18 19">
    <name type="scientific">Rhizophagus irregularis</name>
    <dbReference type="NCBI Taxonomy" id="588596"/>
    <lineage>
        <taxon>Eukaryota</taxon>
        <taxon>Fungi</taxon>
        <taxon>Fungi incertae sedis</taxon>
        <taxon>Mucoromycota</taxon>
        <taxon>Glomeromycotina</taxon>
        <taxon>Glomeromycetes</taxon>
        <taxon>Glomerales</taxon>
        <taxon>Glomeraceae</taxon>
        <taxon>Rhizophagus</taxon>
    </lineage>
</organism>
<comment type="subcellular location">
    <subcellularLocation>
        <location evidence="3">Chromosome</location>
        <location evidence="3">Centromere</location>
        <location evidence="3">Kinetochore</location>
    </subcellularLocation>
    <subcellularLocation>
        <location evidence="2">Cytoplasm</location>
        <location evidence="2">Cytoskeleton</location>
        <location evidence="2">Spindle</location>
    </subcellularLocation>
    <subcellularLocation>
        <location evidence="1">Nucleus</location>
    </subcellularLocation>
</comment>
<dbReference type="PANTHER" id="PTHR28200:SF1">
    <property type="entry name" value="DASH COMPLEX SUBUNIT ASK1"/>
    <property type="match status" value="1"/>
</dbReference>
<feature type="transmembrane region" description="Helical" evidence="17">
    <location>
        <begin position="20"/>
        <end position="38"/>
    </location>
</feature>
<reference evidence="18 19" key="2">
    <citation type="submission" date="2017-09" db="EMBL/GenBank/DDBJ databases">
        <title>Extensive intraspecific genome diversity in a model arbuscular mycorrhizal fungus.</title>
        <authorList>
            <person name="Chen E.C."/>
            <person name="Morin E."/>
            <person name="Beaudet D."/>
            <person name="Noel J."/>
            <person name="Ndikumana S."/>
            <person name="Charron P."/>
            <person name="St-Onge C."/>
            <person name="Giorgi J."/>
            <person name="Grigoriev I.V."/>
            <person name="Roux C."/>
            <person name="Martin F.M."/>
            <person name="Corradi N."/>
        </authorList>
    </citation>
    <scope>NUCLEOTIDE SEQUENCE [LARGE SCALE GENOMIC DNA]</scope>
    <source>
        <strain evidence="18 19">A5</strain>
    </source>
</reference>
<comment type="similarity">
    <text evidence="4">Belongs to the DASH complex ASK1 family.</text>
</comment>
<dbReference type="GO" id="GO:0044732">
    <property type="term" value="C:mitotic spindle pole body"/>
    <property type="evidence" value="ECO:0007669"/>
    <property type="project" value="TreeGrafter"/>
</dbReference>
<evidence type="ECO:0000256" key="7">
    <source>
        <dbReference type="ARBA" id="ARBA00022490"/>
    </source>
</evidence>
<dbReference type="VEuPathDB" id="FungiDB:RhiirFUN_006640"/>
<keyword evidence="13" id="KW-0539">Nucleus</keyword>